<dbReference type="Gene3D" id="3.60.10.10">
    <property type="entry name" value="Endonuclease/exonuclease/phosphatase"/>
    <property type="match status" value="1"/>
</dbReference>
<protein>
    <submittedName>
        <fullName evidence="2">Uncharacterized protein</fullName>
    </submittedName>
</protein>
<dbReference type="EMBL" id="JABFTP020000144">
    <property type="protein sequence ID" value="KAL3282277.1"/>
    <property type="molecule type" value="Genomic_DNA"/>
</dbReference>
<keyword evidence="1" id="KW-0812">Transmembrane</keyword>
<organism evidence="2 3">
    <name type="scientific">Cryptolaemus montrouzieri</name>
    <dbReference type="NCBI Taxonomy" id="559131"/>
    <lineage>
        <taxon>Eukaryota</taxon>
        <taxon>Metazoa</taxon>
        <taxon>Ecdysozoa</taxon>
        <taxon>Arthropoda</taxon>
        <taxon>Hexapoda</taxon>
        <taxon>Insecta</taxon>
        <taxon>Pterygota</taxon>
        <taxon>Neoptera</taxon>
        <taxon>Endopterygota</taxon>
        <taxon>Coleoptera</taxon>
        <taxon>Polyphaga</taxon>
        <taxon>Cucujiformia</taxon>
        <taxon>Coccinelloidea</taxon>
        <taxon>Coccinellidae</taxon>
        <taxon>Scymninae</taxon>
        <taxon>Scymnini</taxon>
        <taxon>Cryptolaemus</taxon>
    </lineage>
</organism>
<gene>
    <name evidence="2" type="ORF">HHI36_005467</name>
</gene>
<keyword evidence="3" id="KW-1185">Reference proteome</keyword>
<evidence type="ECO:0000313" key="2">
    <source>
        <dbReference type="EMBL" id="KAL3282277.1"/>
    </source>
</evidence>
<accession>A0ABD2NU61</accession>
<comment type="caution">
    <text evidence="2">The sequence shown here is derived from an EMBL/GenBank/DDBJ whole genome shotgun (WGS) entry which is preliminary data.</text>
</comment>
<dbReference type="AlphaFoldDB" id="A0ABD2NU61"/>
<name>A0ABD2NU61_9CUCU</name>
<evidence type="ECO:0000256" key="1">
    <source>
        <dbReference type="SAM" id="Phobius"/>
    </source>
</evidence>
<dbReference type="InterPro" id="IPR036691">
    <property type="entry name" value="Endo/exonu/phosph_ase_sf"/>
</dbReference>
<proteinExistence type="predicted"/>
<evidence type="ECO:0000313" key="3">
    <source>
        <dbReference type="Proteomes" id="UP001516400"/>
    </source>
</evidence>
<dbReference type="Proteomes" id="UP001516400">
    <property type="component" value="Unassembled WGS sequence"/>
</dbReference>
<feature type="transmembrane region" description="Helical" evidence="1">
    <location>
        <begin position="30"/>
        <end position="49"/>
    </location>
</feature>
<reference evidence="2 3" key="1">
    <citation type="journal article" date="2021" name="BMC Biol.">
        <title>Horizontally acquired antibacterial genes associated with adaptive radiation of ladybird beetles.</title>
        <authorList>
            <person name="Li H.S."/>
            <person name="Tang X.F."/>
            <person name="Huang Y.H."/>
            <person name="Xu Z.Y."/>
            <person name="Chen M.L."/>
            <person name="Du X.Y."/>
            <person name="Qiu B.Y."/>
            <person name="Chen P.T."/>
            <person name="Zhang W."/>
            <person name="Slipinski A."/>
            <person name="Escalona H.E."/>
            <person name="Waterhouse R.M."/>
            <person name="Zwick A."/>
            <person name="Pang H."/>
        </authorList>
    </citation>
    <scope>NUCLEOTIDE SEQUENCE [LARGE SCALE GENOMIC DNA]</scope>
    <source>
        <strain evidence="2">SYSU2018</strain>
    </source>
</reference>
<sequence>MEIEIAAAKIPKLNMMALSVYRPPGSMSTFLFPGWIMSWILCVAGDLNVNMMMDSSAKRKITNLIRSHGLQCLFTEPTRVTITSSTCIDNIFANFKFGACFEETIDPHISNYKAQK</sequence>
<keyword evidence="1" id="KW-0472">Membrane</keyword>
<keyword evidence="1" id="KW-1133">Transmembrane helix</keyword>